<evidence type="ECO:0000313" key="2">
    <source>
        <dbReference type="Proteomes" id="UP000179106"/>
    </source>
</evidence>
<sequence length="167" mass="19764">MVKTITNVISAYSKWDEHVYFSNDEWVEDEFPVVDADYSKRFWDARHFDGSHWIVLKLPSLFTKERKTSDSFRSIIIEEITVHVLAWFLPRSQWIGIETCEIQDVVPPDDDYEGVFRFTRAFHLRAPFRLTEQHAQFILRVYPIEFVGLTPDIILKTAPPALDQMER</sequence>
<comment type="caution">
    <text evidence="1">The sequence shown here is derived from an EMBL/GenBank/DDBJ whole genome shotgun (WGS) entry which is preliminary data.</text>
</comment>
<dbReference type="Proteomes" id="UP000179106">
    <property type="component" value="Unassembled WGS sequence"/>
</dbReference>
<dbReference type="AlphaFoldDB" id="A0A1G2GWD8"/>
<protein>
    <submittedName>
        <fullName evidence="1">Uncharacterized protein</fullName>
    </submittedName>
</protein>
<organism evidence="1 2">
    <name type="scientific">Candidatus Ryanbacteria bacterium RIFCSPLOWO2_01_FULL_48_26</name>
    <dbReference type="NCBI Taxonomy" id="1802126"/>
    <lineage>
        <taxon>Bacteria</taxon>
        <taxon>Candidatus Ryaniibacteriota</taxon>
    </lineage>
</organism>
<proteinExistence type="predicted"/>
<evidence type="ECO:0000313" key="1">
    <source>
        <dbReference type="EMBL" id="OGZ54271.1"/>
    </source>
</evidence>
<accession>A0A1G2GWD8</accession>
<reference evidence="1 2" key="1">
    <citation type="journal article" date="2016" name="Nat. Commun.">
        <title>Thousands of microbial genomes shed light on interconnected biogeochemical processes in an aquifer system.</title>
        <authorList>
            <person name="Anantharaman K."/>
            <person name="Brown C.T."/>
            <person name="Hug L.A."/>
            <person name="Sharon I."/>
            <person name="Castelle C.J."/>
            <person name="Probst A.J."/>
            <person name="Thomas B.C."/>
            <person name="Singh A."/>
            <person name="Wilkins M.J."/>
            <person name="Karaoz U."/>
            <person name="Brodie E.L."/>
            <person name="Williams K.H."/>
            <person name="Hubbard S.S."/>
            <person name="Banfield J.F."/>
        </authorList>
    </citation>
    <scope>NUCLEOTIDE SEQUENCE [LARGE SCALE GENOMIC DNA]</scope>
</reference>
<gene>
    <name evidence="1" type="ORF">A3B25_02555</name>
</gene>
<dbReference type="EMBL" id="MHNW01000009">
    <property type="protein sequence ID" value="OGZ54271.1"/>
    <property type="molecule type" value="Genomic_DNA"/>
</dbReference>
<name>A0A1G2GWD8_9BACT</name>